<dbReference type="InterPro" id="IPR011009">
    <property type="entry name" value="Kinase-like_dom_sf"/>
</dbReference>
<dbReference type="PANTHER" id="PTHR10566:SF113">
    <property type="entry name" value="PROTEIN ACTIVITY OF BC1 COMPLEX KINASE 7, CHLOROPLASTIC"/>
    <property type="match status" value="1"/>
</dbReference>
<comment type="similarity">
    <text evidence="1">Belongs to the protein kinase superfamily. ADCK protein kinase family.</text>
</comment>
<dbReference type="InterPro" id="IPR004147">
    <property type="entry name" value="ABC1_dom"/>
</dbReference>
<dbReference type="Pfam" id="PF03109">
    <property type="entry name" value="ABC1"/>
    <property type="match status" value="1"/>
</dbReference>
<accession>A0A6C7E9I0</accession>
<dbReference type="AlphaFoldDB" id="A0A6C7E9I0"/>
<evidence type="ECO:0000313" key="3">
    <source>
        <dbReference type="EMBL" id="BAN03050.1"/>
    </source>
</evidence>
<protein>
    <recommendedName>
        <fullName evidence="2">ABC1 atypical kinase-like domain-containing protein</fullName>
    </recommendedName>
</protein>
<keyword evidence="4" id="KW-1185">Reference proteome</keyword>
<evidence type="ECO:0000313" key="4">
    <source>
        <dbReference type="Proteomes" id="UP000011863"/>
    </source>
</evidence>
<dbReference type="Proteomes" id="UP000011863">
    <property type="component" value="Chromosome"/>
</dbReference>
<sequence>MAVPDDVSVTSDGPATDLAWGSFTETGPWTLDRADVRWSELAATLRVRAQAEVPVLTKPSKLPPGLRVVTVAGRLGRALVPWMIRKKRKQHADASASRADVSLRLRTAAEDLGPTYIKLGQIISSGEGLFPAELVDEFKRCRDQVPAEPFSVVKQTVEEDLGARLDDVFEYFDETALAAASIAQVHAARLRTGEEVVVKVQRPSVSRLVRKDLRVMAWLAPHLVGRIPVAALANPPALVELFAETIVEELDFRMEAANMLDVATMLHDLEQDRYVVPRPHPSLVTRRVLVMERVHGFNFDDVAGMKDAGIDTEDVVRTAMIAFMEGAIVEGIFHGDLHGGNLFVLADGRTALLDYGIVGRLSGPRRNAFLRLMLGATTNDPRSQVEALRDLGALPVDTDIDAVIRDLRLDQDVIDPTTLTGEEMVAEVQRVVKAMLGYGAKLPKELMLYVKNLVFLDGAIARLAPDLDLIGEVSNISMMFAMKHGERLGRELGVNPNEVEFDMDGVKASMGLESNVNSLTYRELQQRRALIQKRMQEHVEAEGGKIKMT</sequence>
<gene>
    <name evidence="3" type="ORF">YM304_27360</name>
</gene>
<reference evidence="3 4" key="1">
    <citation type="journal article" date="2013" name="Int. J. Syst. Evol. Microbiol.">
        <title>Ilumatobacter nonamiense sp. nov. and Ilumatobacter coccineum sp. nov., isolated from seashore sand.</title>
        <authorList>
            <person name="Matsumoto A."/>
            <person name="Kasai H."/>
            <person name="Matsuo Y."/>
            <person name="Shizuri Y."/>
            <person name="Ichikawa N."/>
            <person name="Fujita N."/>
            <person name="Omura S."/>
            <person name="Takahashi Y."/>
        </authorList>
    </citation>
    <scope>NUCLEOTIDE SEQUENCE [LARGE SCALE GENOMIC DNA]</scope>
    <source>
        <strain evidence="4">NBRC 103263 / KCTC 29153 / YM16-304</strain>
    </source>
</reference>
<dbReference type="EMBL" id="AP012057">
    <property type="protein sequence ID" value="BAN03050.1"/>
    <property type="molecule type" value="Genomic_DNA"/>
</dbReference>
<proteinExistence type="inferred from homology"/>
<evidence type="ECO:0000259" key="2">
    <source>
        <dbReference type="Pfam" id="PF03109"/>
    </source>
</evidence>
<dbReference type="PANTHER" id="PTHR10566">
    <property type="entry name" value="CHAPERONE-ACTIVITY OF BC1 COMPLEX CABC1 -RELATED"/>
    <property type="match status" value="1"/>
</dbReference>
<evidence type="ECO:0000256" key="1">
    <source>
        <dbReference type="ARBA" id="ARBA00009670"/>
    </source>
</evidence>
<dbReference type="SUPFAM" id="SSF56112">
    <property type="entry name" value="Protein kinase-like (PK-like)"/>
    <property type="match status" value="1"/>
</dbReference>
<feature type="domain" description="ABC1 atypical kinase-like" evidence="2">
    <location>
        <begin position="141"/>
        <end position="384"/>
    </location>
</feature>
<name>A0A6C7E9I0_ILUCY</name>
<dbReference type="CDD" id="cd05121">
    <property type="entry name" value="ABC1_ADCK3-like"/>
    <property type="match status" value="1"/>
</dbReference>
<dbReference type="InterPro" id="IPR050154">
    <property type="entry name" value="UbiB_kinase"/>
</dbReference>
<dbReference type="KEGG" id="aym:YM304_27360"/>
<organism evidence="3 4">
    <name type="scientific">Ilumatobacter coccineus (strain NBRC 103263 / KCTC 29153 / YM16-304)</name>
    <dbReference type="NCBI Taxonomy" id="1313172"/>
    <lineage>
        <taxon>Bacteria</taxon>
        <taxon>Bacillati</taxon>
        <taxon>Actinomycetota</taxon>
        <taxon>Acidimicrobiia</taxon>
        <taxon>Acidimicrobiales</taxon>
        <taxon>Ilumatobacteraceae</taxon>
        <taxon>Ilumatobacter</taxon>
    </lineage>
</organism>